<dbReference type="AlphaFoldDB" id="A0A7I9VF20"/>
<evidence type="ECO:0008006" key="3">
    <source>
        <dbReference type="Google" id="ProtNLM"/>
    </source>
</evidence>
<gene>
    <name evidence="1" type="ORF">nbrc107696_43700</name>
</gene>
<name>A0A7I9VF20_9ACTN</name>
<reference evidence="2" key="1">
    <citation type="submission" date="2019-06" db="EMBL/GenBank/DDBJ databases">
        <title>Gordonia isolated from sludge of a wastewater treatment plant.</title>
        <authorList>
            <person name="Tamura T."/>
            <person name="Aoyama K."/>
            <person name="Kang Y."/>
            <person name="Saito S."/>
            <person name="Akiyama N."/>
            <person name="Yazawa K."/>
            <person name="Gonoi T."/>
            <person name="Mikami Y."/>
        </authorList>
    </citation>
    <scope>NUCLEOTIDE SEQUENCE [LARGE SCALE GENOMIC DNA]</scope>
    <source>
        <strain evidence="2">NBRC 107696</strain>
    </source>
</reference>
<protein>
    <recommendedName>
        <fullName evidence="3">Abi-like protein</fullName>
    </recommendedName>
</protein>
<comment type="caution">
    <text evidence="1">The sequence shown here is derived from an EMBL/GenBank/DDBJ whole genome shotgun (WGS) entry which is preliminary data.</text>
</comment>
<keyword evidence="2" id="KW-1185">Reference proteome</keyword>
<dbReference type="Proteomes" id="UP000444960">
    <property type="component" value="Unassembled WGS sequence"/>
</dbReference>
<evidence type="ECO:0000313" key="2">
    <source>
        <dbReference type="Proteomes" id="UP000444960"/>
    </source>
</evidence>
<sequence length="235" mass="26375">MQIGFDSGVSGDMSTAMDMEWDDAIGRAVTAQRLRSYRLVARGDEHAALRLYDWNSVAAAAVLVTVAMVEVTVRNAMDAQLAAWARRRGDSSWFDTIPLDDHHLGDLERAMRAVERGPAGPDFHGKVVAELGFGFWRCIVAERYLTTLWVPALNKAFPNGYRDIRDRRARVERHLSGLVTVRNRAAHHEPIHRRDLLGDLRAAVELATWVDVDAGAWVAARSPLERVVRRKPRMG</sequence>
<dbReference type="EMBL" id="BJOV01000005">
    <property type="protein sequence ID" value="GEE03924.1"/>
    <property type="molecule type" value="Genomic_DNA"/>
</dbReference>
<evidence type="ECO:0000313" key="1">
    <source>
        <dbReference type="EMBL" id="GEE03924.1"/>
    </source>
</evidence>
<organism evidence="1 2">
    <name type="scientific">Gordonia spumicola</name>
    <dbReference type="NCBI Taxonomy" id="589161"/>
    <lineage>
        <taxon>Bacteria</taxon>
        <taxon>Bacillati</taxon>
        <taxon>Actinomycetota</taxon>
        <taxon>Actinomycetes</taxon>
        <taxon>Mycobacteriales</taxon>
        <taxon>Gordoniaceae</taxon>
        <taxon>Gordonia</taxon>
    </lineage>
</organism>
<accession>A0A7I9VF20</accession>
<proteinExistence type="predicted"/>